<evidence type="ECO:0000259" key="1">
    <source>
        <dbReference type="SMART" id="SM00507"/>
    </source>
</evidence>
<dbReference type="EMBL" id="AP014685">
    <property type="protein sequence ID" value="BAR61785.1"/>
    <property type="molecule type" value="Genomic_DNA"/>
</dbReference>
<dbReference type="InterPro" id="IPR002711">
    <property type="entry name" value="HNH"/>
</dbReference>
<dbReference type="AlphaFoldDB" id="A0A0E3VWZ8"/>
<dbReference type="Proteomes" id="UP000063308">
    <property type="component" value="Chromosome"/>
</dbReference>
<feature type="domain" description="HNH nuclease" evidence="1">
    <location>
        <begin position="17"/>
        <end position="73"/>
    </location>
</feature>
<protein>
    <recommendedName>
        <fullName evidence="1">HNH nuclease domain-containing protein</fullName>
    </recommendedName>
</protein>
<dbReference type="SMART" id="SM00507">
    <property type="entry name" value="HNHc"/>
    <property type="match status" value="1"/>
</dbReference>
<reference evidence="2 3" key="1">
    <citation type="submission" date="2014-11" db="EMBL/GenBank/DDBJ databases">
        <title>Symbiosis island explosion on the genome of extra-slow-growing strains of soybean bradyrhizobia with massive insertion sequences.</title>
        <authorList>
            <person name="Iida T."/>
            <person name="Minamisawa K."/>
        </authorList>
    </citation>
    <scope>NUCLEOTIDE SEQUENCE [LARGE SCALE GENOMIC DNA]</scope>
    <source>
        <strain evidence="2 3">NK6</strain>
    </source>
</reference>
<dbReference type="GO" id="GO:0004519">
    <property type="term" value="F:endonuclease activity"/>
    <property type="evidence" value="ECO:0007669"/>
    <property type="project" value="InterPro"/>
</dbReference>
<dbReference type="GO" id="GO:0008270">
    <property type="term" value="F:zinc ion binding"/>
    <property type="evidence" value="ECO:0007669"/>
    <property type="project" value="InterPro"/>
</dbReference>
<evidence type="ECO:0000313" key="2">
    <source>
        <dbReference type="EMBL" id="BAR61785.1"/>
    </source>
</evidence>
<sequence length="91" mass="10702">MPQPPWKAWYKIARWRLLRLSIFLRDLYTCRKCGLVEGDSSLLVCDHIKPHRGDAQLFWCEANLQTLCKGCHDKLKQAEEQASLHTRGVWH</sequence>
<accession>A0A0E3VWZ8</accession>
<name>A0A0E3VWZ8_9BRAD</name>
<organism evidence="2 3">
    <name type="scientific">Bradyrhizobium diazoefficiens</name>
    <dbReference type="NCBI Taxonomy" id="1355477"/>
    <lineage>
        <taxon>Bacteria</taxon>
        <taxon>Pseudomonadati</taxon>
        <taxon>Pseudomonadota</taxon>
        <taxon>Alphaproteobacteria</taxon>
        <taxon>Hyphomicrobiales</taxon>
        <taxon>Nitrobacteraceae</taxon>
        <taxon>Bradyrhizobium</taxon>
    </lineage>
</organism>
<dbReference type="CDD" id="cd00085">
    <property type="entry name" value="HNHc"/>
    <property type="match status" value="1"/>
</dbReference>
<dbReference type="Pfam" id="PF01844">
    <property type="entry name" value="HNH"/>
    <property type="match status" value="1"/>
</dbReference>
<proteinExistence type="predicted"/>
<dbReference type="GO" id="GO:0003676">
    <property type="term" value="F:nucleic acid binding"/>
    <property type="evidence" value="ECO:0007669"/>
    <property type="project" value="InterPro"/>
</dbReference>
<dbReference type="Gene3D" id="1.10.30.50">
    <property type="match status" value="1"/>
</dbReference>
<dbReference type="RefSeq" id="WP_028174135.1">
    <property type="nucleotide sequence ID" value="NZ_AP022639.1"/>
</dbReference>
<gene>
    <name evidence="2" type="ORF">NK6_8636</name>
</gene>
<evidence type="ECO:0000313" key="3">
    <source>
        <dbReference type="Proteomes" id="UP000063308"/>
    </source>
</evidence>
<dbReference type="InterPro" id="IPR003615">
    <property type="entry name" value="HNH_nuc"/>
</dbReference>